<accession>A0A7S3QQ12</accession>
<feature type="compositionally biased region" description="Low complexity" evidence="1">
    <location>
        <begin position="42"/>
        <end position="51"/>
    </location>
</feature>
<evidence type="ECO:0000313" key="2">
    <source>
        <dbReference type="EMBL" id="CAE0489658.1"/>
    </source>
</evidence>
<reference evidence="2" key="1">
    <citation type="submission" date="2021-01" db="EMBL/GenBank/DDBJ databases">
        <authorList>
            <person name="Corre E."/>
            <person name="Pelletier E."/>
            <person name="Niang G."/>
            <person name="Scheremetjew M."/>
            <person name="Finn R."/>
            <person name="Kale V."/>
            <person name="Holt S."/>
            <person name="Cochrane G."/>
            <person name="Meng A."/>
            <person name="Brown T."/>
            <person name="Cohen L."/>
        </authorList>
    </citation>
    <scope>NUCLEOTIDE SEQUENCE</scope>
    <source>
        <strain evidence="2">CCMP1320</strain>
    </source>
</reference>
<organism evidence="2">
    <name type="scientific">Dunaliella tertiolecta</name>
    <name type="common">Green alga</name>
    <dbReference type="NCBI Taxonomy" id="3047"/>
    <lineage>
        <taxon>Eukaryota</taxon>
        <taxon>Viridiplantae</taxon>
        <taxon>Chlorophyta</taxon>
        <taxon>core chlorophytes</taxon>
        <taxon>Chlorophyceae</taxon>
        <taxon>CS clade</taxon>
        <taxon>Chlamydomonadales</taxon>
        <taxon>Dunaliellaceae</taxon>
        <taxon>Dunaliella</taxon>
    </lineage>
</organism>
<feature type="region of interest" description="Disordered" evidence="1">
    <location>
        <begin position="195"/>
        <end position="293"/>
    </location>
</feature>
<feature type="compositionally biased region" description="Basic and acidic residues" evidence="1">
    <location>
        <begin position="379"/>
        <end position="389"/>
    </location>
</feature>
<protein>
    <submittedName>
        <fullName evidence="2">Uncharacterized protein</fullName>
    </submittedName>
</protein>
<name>A0A7S3QQ12_DUNTE</name>
<feature type="region of interest" description="Disordered" evidence="1">
    <location>
        <begin position="90"/>
        <end position="139"/>
    </location>
</feature>
<dbReference type="AlphaFoldDB" id="A0A7S3QQ12"/>
<feature type="compositionally biased region" description="Low complexity" evidence="1">
    <location>
        <begin position="1"/>
        <end position="26"/>
    </location>
</feature>
<feature type="region of interest" description="Disordered" evidence="1">
    <location>
        <begin position="1"/>
        <end position="66"/>
    </location>
</feature>
<sequence>MRAPESSPGKSTSTSSESYNSYSAASDHGLGEPYALVPPTHPHTAAEAPEPQMLEDAWVESCQGSSSCPAMAGLVPPMVPHRCAGFPAPAPAQPASVPDRGGSSARAGRQKDGCTRSYTYGGGSPARQMSGPGQLQLRSNPLADLPVDLQADLRKMQEEMRAKREKWEQSLTGRMLRFSSSSLHRTLTAMSSLSQLAQRRQGRAGDTDTRGSHSSPDLLQRTPCKPPWQYQSPSAGNGHRGTVGVGSTHAPDTSSDGCGRAGTSDRDCEAQWSGVQGNSGAVSRGDSVIQGRVQPGDDCSNVAGAGVQATRGGLEQGSGVPVKGGALDVSCQRSSEVDRCAGHDARTGECCSSDLGLMQGREGVEAGEGRSPVGNVRSSRSEEPPVSREARQGVLGLLHADPCFICASAML</sequence>
<proteinExistence type="predicted"/>
<feature type="region of interest" description="Disordered" evidence="1">
    <location>
        <begin position="362"/>
        <end position="389"/>
    </location>
</feature>
<dbReference type="EMBL" id="HBIP01008638">
    <property type="protein sequence ID" value="CAE0489658.1"/>
    <property type="molecule type" value="Transcribed_RNA"/>
</dbReference>
<gene>
    <name evidence="2" type="ORF">DTER00134_LOCUS4729</name>
</gene>
<evidence type="ECO:0000256" key="1">
    <source>
        <dbReference type="SAM" id="MobiDB-lite"/>
    </source>
</evidence>